<dbReference type="AlphaFoldDB" id="A0A8H6VGT0"/>
<keyword evidence="3" id="KW-1185">Reference proteome</keyword>
<evidence type="ECO:0000256" key="1">
    <source>
        <dbReference type="SAM" id="MobiDB-lite"/>
    </source>
</evidence>
<feature type="compositionally biased region" description="Pro residues" evidence="1">
    <location>
        <begin position="49"/>
        <end position="58"/>
    </location>
</feature>
<evidence type="ECO:0000313" key="3">
    <source>
        <dbReference type="Proteomes" id="UP000660729"/>
    </source>
</evidence>
<protein>
    <submittedName>
        <fullName evidence="2">Uncharacterized protein</fullName>
    </submittedName>
</protein>
<name>A0A8H6VGT0_9PEZI</name>
<organism evidence="2 3">
    <name type="scientific">Pseudocercospora fuligena</name>
    <dbReference type="NCBI Taxonomy" id="685502"/>
    <lineage>
        <taxon>Eukaryota</taxon>
        <taxon>Fungi</taxon>
        <taxon>Dikarya</taxon>
        <taxon>Ascomycota</taxon>
        <taxon>Pezizomycotina</taxon>
        <taxon>Dothideomycetes</taxon>
        <taxon>Dothideomycetidae</taxon>
        <taxon>Mycosphaerellales</taxon>
        <taxon>Mycosphaerellaceae</taxon>
        <taxon>Pseudocercospora</taxon>
    </lineage>
</organism>
<sequence>MQPILSCVAILTAIIAIIVATITTSAMTKAIKELTDFLKARENGQQNYMPPPPPPPAGPARDWKKPANQKAAVGMMKEHNQ</sequence>
<evidence type="ECO:0000313" key="2">
    <source>
        <dbReference type="EMBL" id="KAF7186335.1"/>
    </source>
</evidence>
<proteinExistence type="predicted"/>
<comment type="caution">
    <text evidence="2">The sequence shown here is derived from an EMBL/GenBank/DDBJ whole genome shotgun (WGS) entry which is preliminary data.</text>
</comment>
<dbReference type="Proteomes" id="UP000660729">
    <property type="component" value="Unassembled WGS sequence"/>
</dbReference>
<gene>
    <name evidence="2" type="ORF">HII31_12410</name>
</gene>
<reference evidence="2" key="1">
    <citation type="submission" date="2020-04" db="EMBL/GenBank/DDBJ databases">
        <title>Draft genome resource of the tomato pathogen Pseudocercospora fuligena.</title>
        <authorList>
            <person name="Zaccaron A."/>
        </authorList>
    </citation>
    <scope>NUCLEOTIDE SEQUENCE</scope>
    <source>
        <strain evidence="2">PF001</strain>
    </source>
</reference>
<accession>A0A8H6VGT0</accession>
<dbReference type="EMBL" id="JABCIY010000258">
    <property type="protein sequence ID" value="KAF7186335.1"/>
    <property type="molecule type" value="Genomic_DNA"/>
</dbReference>
<feature type="region of interest" description="Disordered" evidence="1">
    <location>
        <begin position="42"/>
        <end position="81"/>
    </location>
</feature>